<evidence type="ECO:0000256" key="2">
    <source>
        <dbReference type="ARBA" id="ARBA00005582"/>
    </source>
</evidence>
<reference evidence="6 7" key="1">
    <citation type="journal article" date="2019" name="Int. J. Syst. Evol. Microbiol.">
        <title>The Global Catalogue of Microorganisms (GCM) 10K type strain sequencing project: providing services to taxonomists for standard genome sequencing and annotation.</title>
        <authorList>
            <consortium name="The Broad Institute Genomics Platform"/>
            <consortium name="The Broad Institute Genome Sequencing Center for Infectious Disease"/>
            <person name="Wu L."/>
            <person name="Ma J."/>
        </authorList>
    </citation>
    <scope>NUCLEOTIDE SEQUENCE [LARGE SCALE GENOMIC DNA]</scope>
    <source>
        <strain evidence="6 7">JCM 14559</strain>
    </source>
</reference>
<evidence type="ECO:0000259" key="5">
    <source>
        <dbReference type="PROSITE" id="PS51462"/>
    </source>
</evidence>
<dbReference type="Pfam" id="PF00293">
    <property type="entry name" value="NUDIX"/>
    <property type="match status" value="3"/>
</dbReference>
<feature type="compositionally biased region" description="Basic and acidic residues" evidence="4">
    <location>
        <begin position="125"/>
        <end position="135"/>
    </location>
</feature>
<evidence type="ECO:0000313" key="6">
    <source>
        <dbReference type="EMBL" id="GAA2112989.1"/>
    </source>
</evidence>
<feature type="region of interest" description="Disordered" evidence="4">
    <location>
        <begin position="39"/>
        <end position="59"/>
    </location>
</feature>
<feature type="domain" description="Nudix hydrolase" evidence="5">
    <location>
        <begin position="16"/>
        <end position="155"/>
    </location>
</feature>
<dbReference type="PROSITE" id="PS00893">
    <property type="entry name" value="NUDIX_BOX"/>
    <property type="match status" value="2"/>
</dbReference>
<dbReference type="InterPro" id="IPR020084">
    <property type="entry name" value="NUDIX_hydrolase_CS"/>
</dbReference>
<gene>
    <name evidence="6" type="ORF">GCM10009759_56270</name>
</gene>
<dbReference type="InterPro" id="IPR020476">
    <property type="entry name" value="Nudix_hydrolase"/>
</dbReference>
<dbReference type="PROSITE" id="PS51462">
    <property type="entry name" value="NUDIX"/>
    <property type="match status" value="3"/>
</dbReference>
<proteinExistence type="inferred from homology"/>
<dbReference type="Proteomes" id="UP001500897">
    <property type="component" value="Unassembled WGS sequence"/>
</dbReference>
<comment type="cofactor">
    <cofactor evidence="1">
        <name>Mg(2+)</name>
        <dbReference type="ChEBI" id="CHEBI:18420"/>
    </cofactor>
</comment>
<evidence type="ECO:0000256" key="4">
    <source>
        <dbReference type="SAM" id="MobiDB-lite"/>
    </source>
</evidence>
<keyword evidence="3" id="KW-0378">Hydrolase</keyword>
<feature type="domain" description="Nudix hydrolase" evidence="5">
    <location>
        <begin position="173"/>
        <end position="314"/>
    </location>
</feature>
<dbReference type="PANTHER" id="PTHR43046:SF2">
    <property type="entry name" value="8-OXO-DGTP DIPHOSPHATASE-RELATED"/>
    <property type="match status" value="1"/>
</dbReference>
<dbReference type="InterPro" id="IPR000086">
    <property type="entry name" value="NUDIX_hydrolase_dom"/>
</dbReference>
<organism evidence="6 7">
    <name type="scientific">Kitasatospora saccharophila</name>
    <dbReference type="NCBI Taxonomy" id="407973"/>
    <lineage>
        <taxon>Bacteria</taxon>
        <taxon>Bacillati</taxon>
        <taxon>Actinomycetota</taxon>
        <taxon>Actinomycetes</taxon>
        <taxon>Kitasatosporales</taxon>
        <taxon>Streptomycetaceae</taxon>
        <taxon>Kitasatospora</taxon>
    </lineage>
</organism>
<evidence type="ECO:0000313" key="7">
    <source>
        <dbReference type="Proteomes" id="UP001500897"/>
    </source>
</evidence>
<comment type="similarity">
    <text evidence="2">Belongs to the Nudix hydrolase family.</text>
</comment>
<name>A0ABN2XLB4_9ACTN</name>
<dbReference type="Gene3D" id="3.90.79.10">
    <property type="entry name" value="Nucleoside Triphosphate Pyrophosphohydrolase"/>
    <property type="match status" value="3"/>
</dbReference>
<dbReference type="SUPFAM" id="SSF55811">
    <property type="entry name" value="Nudix"/>
    <property type="match status" value="3"/>
</dbReference>
<sequence length="459" mass="50666">MIDFTVLTDLARREGVERIGVGVLVRDGSGRILLLRRAAPAAPPAQRPSSEQWSSSEQWEYPGGDVADGEGVPAGAVRELAGRTGIEGLPLEYLRHLDGTDRHGRRTRQFVFTAVVPDGTAVRPSPEHDAHRWAEPGRLPPTGEGQRAVVEWLTARLARPGWRPVGGHLTTVDRPGAYSCLLLTDPQGRVLGMRSAADPDVWDIPGGNVDPGETPFAAALRETGEELGLDLAAENPDVLSRRRLVAVLHERAGTGHPVPFCGYVFDGGVLTAEQQARIRLDPAEHTEWRFATAHDWRARMDPDRYRWLLQVLRAHRSGRALYLEQPCPEGEFEGVLVLVTDRDGRLLMHRRDDVPGIAWPGHWTPIGGLREADETPEETAARETREEAGITITRIRPLPGPHHPLVHPTTRVLHAQWNGPDAELRLGDEGTAVRMVPLAELPALRVPPYLEHYLPRLAT</sequence>
<evidence type="ECO:0000256" key="1">
    <source>
        <dbReference type="ARBA" id="ARBA00001946"/>
    </source>
</evidence>
<dbReference type="EMBL" id="BAAANS010000044">
    <property type="protein sequence ID" value="GAA2112989.1"/>
    <property type="molecule type" value="Genomic_DNA"/>
</dbReference>
<dbReference type="PANTHER" id="PTHR43046">
    <property type="entry name" value="GDP-MANNOSE MANNOSYL HYDROLASE"/>
    <property type="match status" value="1"/>
</dbReference>
<dbReference type="RefSeq" id="WP_344555916.1">
    <property type="nucleotide sequence ID" value="NZ_BAAANS010000044.1"/>
</dbReference>
<protein>
    <recommendedName>
        <fullName evidence="5">Nudix hydrolase domain-containing protein</fullName>
    </recommendedName>
</protein>
<accession>A0ABN2XLB4</accession>
<feature type="domain" description="Nudix hydrolase" evidence="5">
    <location>
        <begin position="330"/>
        <end position="459"/>
    </location>
</feature>
<comment type="caution">
    <text evidence="6">The sequence shown here is derived from an EMBL/GenBank/DDBJ whole genome shotgun (WGS) entry which is preliminary data.</text>
</comment>
<dbReference type="InterPro" id="IPR015797">
    <property type="entry name" value="NUDIX_hydrolase-like_dom_sf"/>
</dbReference>
<evidence type="ECO:0000256" key="3">
    <source>
        <dbReference type="ARBA" id="ARBA00022801"/>
    </source>
</evidence>
<feature type="compositionally biased region" description="Low complexity" evidence="4">
    <location>
        <begin position="47"/>
        <end position="59"/>
    </location>
</feature>
<dbReference type="PRINTS" id="PR00502">
    <property type="entry name" value="NUDIXFAMILY"/>
</dbReference>
<feature type="region of interest" description="Disordered" evidence="4">
    <location>
        <begin position="119"/>
        <end position="144"/>
    </location>
</feature>
<keyword evidence="7" id="KW-1185">Reference proteome</keyword>